<dbReference type="RefSeq" id="WP_192861379.1">
    <property type="nucleotide sequence ID" value="NZ_JADAQT010000049.1"/>
</dbReference>
<dbReference type="PANTHER" id="PTHR10000">
    <property type="entry name" value="PHOSPHOSERINE PHOSPHATASE"/>
    <property type="match status" value="1"/>
</dbReference>
<dbReference type="InterPro" id="IPR023214">
    <property type="entry name" value="HAD_sf"/>
</dbReference>
<organism evidence="1 2">
    <name type="scientific">Myceligenerans pegani</name>
    <dbReference type="NCBI Taxonomy" id="2776917"/>
    <lineage>
        <taxon>Bacteria</taxon>
        <taxon>Bacillati</taxon>
        <taxon>Actinomycetota</taxon>
        <taxon>Actinomycetes</taxon>
        <taxon>Micrococcales</taxon>
        <taxon>Promicromonosporaceae</taxon>
        <taxon>Myceligenerans</taxon>
    </lineage>
</organism>
<dbReference type="Pfam" id="PF08282">
    <property type="entry name" value="Hydrolase_3"/>
    <property type="match status" value="2"/>
</dbReference>
<accession>A0ABR9MTV2</accession>
<dbReference type="SUPFAM" id="SSF56784">
    <property type="entry name" value="HAD-like"/>
    <property type="match status" value="1"/>
</dbReference>
<dbReference type="PANTHER" id="PTHR10000:SF8">
    <property type="entry name" value="HAD SUPERFAMILY HYDROLASE-LIKE, TYPE 3"/>
    <property type="match status" value="1"/>
</dbReference>
<name>A0ABR9MTV2_9MICO</name>
<keyword evidence="2" id="KW-1185">Reference proteome</keyword>
<dbReference type="Proteomes" id="UP000625527">
    <property type="component" value="Unassembled WGS sequence"/>
</dbReference>
<comment type="caution">
    <text evidence="1">The sequence shown here is derived from an EMBL/GenBank/DDBJ whole genome shotgun (WGS) entry which is preliminary data.</text>
</comment>
<reference evidence="1 2" key="1">
    <citation type="submission" date="2020-10" db="EMBL/GenBank/DDBJ databases">
        <title>Myceligenerans pegani sp. nov., an endophytic actinomycete isolated from Peganum harmala L. in Xinjiang, China.</title>
        <authorList>
            <person name="Xin L."/>
        </authorList>
    </citation>
    <scope>NUCLEOTIDE SEQUENCE [LARGE SCALE GENOMIC DNA]</scope>
    <source>
        <strain evidence="1 2">TRM65318</strain>
    </source>
</reference>
<gene>
    <name evidence="1" type="ORF">IHE71_03650</name>
</gene>
<evidence type="ECO:0000313" key="1">
    <source>
        <dbReference type="EMBL" id="MBE1874803.1"/>
    </source>
</evidence>
<sequence>MFLAAAVHTVKSMTPGTTPHLLAFDIDGTLAETGRPPSDTVVDAARAAVGAGHHLALATGRSLVGAISVALQLGLRRGWIASSNGAVTARIGGGKVTIVERHLVDVEAVVRYVAPKARLRIAAEIPGHGYRTAGTFGPRELPGVLQPSNLEGLWSAPTPRVALVGEGAAWLVDGLQELGVTAHALNSEWVDVTCGGVSKATAMERIRVALGVPVSATVAVGDSGNDVDMLRWAARGVAMAHAPVHVRRAANEVTGTLAEDGAAYVLRSITGRQVGTAGVTQ</sequence>
<dbReference type="Gene3D" id="3.30.1240.10">
    <property type="match status" value="1"/>
</dbReference>
<dbReference type="Gene3D" id="3.40.50.1000">
    <property type="entry name" value="HAD superfamily/HAD-like"/>
    <property type="match status" value="2"/>
</dbReference>
<dbReference type="InterPro" id="IPR036412">
    <property type="entry name" value="HAD-like_sf"/>
</dbReference>
<protein>
    <submittedName>
        <fullName evidence="1">HAD family phosphatase</fullName>
    </submittedName>
</protein>
<dbReference type="EMBL" id="JADAQT010000049">
    <property type="protein sequence ID" value="MBE1874803.1"/>
    <property type="molecule type" value="Genomic_DNA"/>
</dbReference>
<dbReference type="PROSITE" id="PS01229">
    <property type="entry name" value="COF_2"/>
    <property type="match status" value="1"/>
</dbReference>
<evidence type="ECO:0000313" key="2">
    <source>
        <dbReference type="Proteomes" id="UP000625527"/>
    </source>
</evidence>
<proteinExistence type="predicted"/>